<proteinExistence type="predicted"/>
<evidence type="ECO:0000313" key="2">
    <source>
        <dbReference type="Proteomes" id="UP000093412"/>
    </source>
</evidence>
<accession>A0ABX2Y5M9</accession>
<organism evidence="1 2">
    <name type="scientific">Oerskovia enterophila</name>
    <dbReference type="NCBI Taxonomy" id="43678"/>
    <lineage>
        <taxon>Bacteria</taxon>
        <taxon>Bacillati</taxon>
        <taxon>Actinomycetota</taxon>
        <taxon>Actinomycetes</taxon>
        <taxon>Micrococcales</taxon>
        <taxon>Cellulomonadaceae</taxon>
        <taxon>Oerskovia</taxon>
    </lineage>
</organism>
<dbReference type="EMBL" id="MAQA01000024">
    <property type="protein sequence ID" value="OCI31044.1"/>
    <property type="molecule type" value="Genomic_DNA"/>
</dbReference>
<gene>
    <name evidence="1" type="ORF">OERS_22540</name>
</gene>
<reference evidence="1 2" key="1">
    <citation type="submission" date="2016-06" db="EMBL/GenBank/DDBJ databases">
        <title>Genome sequence of Oerskovia enterophila DSM 43852.</title>
        <authorList>
            <person name="Poehlein A."/>
            <person name="Jag V."/>
            <person name="Bengelsdorf F.R."/>
            <person name="Daniel R."/>
            <person name="Duerre P."/>
        </authorList>
    </citation>
    <scope>NUCLEOTIDE SEQUENCE [LARGE SCALE GENOMIC DNA]</scope>
    <source>
        <strain evidence="1 2">DSM 43852</strain>
    </source>
</reference>
<comment type="caution">
    <text evidence="1">The sequence shown here is derived from an EMBL/GenBank/DDBJ whole genome shotgun (WGS) entry which is preliminary data.</text>
</comment>
<dbReference type="Proteomes" id="UP000093412">
    <property type="component" value="Unassembled WGS sequence"/>
</dbReference>
<evidence type="ECO:0000313" key="1">
    <source>
        <dbReference type="EMBL" id="OCI31044.1"/>
    </source>
</evidence>
<keyword evidence="2" id="KW-1185">Reference proteome</keyword>
<sequence>MAVTLTATLVSAGTPQPVQLVLTGIPAGTRFVIEGTADAGASVWPVPGGIGVADSGQTVRVDNRSALNRSVTYRATVAGVTHTAAPVTIAHPGRVVLQSLDGQIVAPVRLHDNDDPRELDLRSHATTVPGRSRPPARVAPAGYGSGALEVTTTGAATAALRDLLLSGLPIVVRTDGTAPLERAVDLALPQRAPYSLATVREYGDSRRWVISFLFVDDPEPSAVLAAWTNADFNAAMAARTNAGFNALFAGSTNLQFNTYDWGQLLP</sequence>
<name>A0ABX2Y5M9_9CELL</name>
<protein>
    <submittedName>
        <fullName evidence="1">Uncharacterized protein</fullName>
    </submittedName>
</protein>